<dbReference type="RefSeq" id="WP_113867897.1">
    <property type="nucleotide sequence ID" value="NZ_BAABQN010000011.1"/>
</dbReference>
<dbReference type="Pfam" id="PF00440">
    <property type="entry name" value="TetR_N"/>
    <property type="match status" value="1"/>
</dbReference>
<dbReference type="Gene3D" id="1.10.357.10">
    <property type="entry name" value="Tetracycline Repressor, domain 2"/>
    <property type="match status" value="1"/>
</dbReference>
<comment type="caution">
    <text evidence="5">The sequence shown here is derived from an EMBL/GenBank/DDBJ whole genome shotgun (WGS) entry which is preliminary data.</text>
</comment>
<accession>A0A366EBL6</accession>
<dbReference type="InterPro" id="IPR009057">
    <property type="entry name" value="Homeodomain-like_sf"/>
</dbReference>
<evidence type="ECO:0000256" key="2">
    <source>
        <dbReference type="ARBA" id="ARBA00023125"/>
    </source>
</evidence>
<evidence type="ECO:0000256" key="1">
    <source>
        <dbReference type="ARBA" id="ARBA00022491"/>
    </source>
</evidence>
<keyword evidence="1" id="KW-0678">Repressor</keyword>
<evidence type="ECO:0000256" key="3">
    <source>
        <dbReference type="PROSITE-ProRule" id="PRU00335"/>
    </source>
</evidence>
<feature type="domain" description="HTH tetR-type" evidence="4">
    <location>
        <begin position="12"/>
        <end position="72"/>
    </location>
</feature>
<keyword evidence="2 3" id="KW-0238">DNA-binding</keyword>
<dbReference type="PANTHER" id="PTHR43479:SF11">
    <property type="entry name" value="ACREF_ENVCD OPERON REPRESSOR-RELATED"/>
    <property type="match status" value="1"/>
</dbReference>
<gene>
    <name evidence="5" type="ORF">DES48_10399</name>
</gene>
<organism evidence="5 6">
    <name type="scientific">Paraliobacillus ryukyuensis</name>
    <dbReference type="NCBI Taxonomy" id="200904"/>
    <lineage>
        <taxon>Bacteria</taxon>
        <taxon>Bacillati</taxon>
        <taxon>Bacillota</taxon>
        <taxon>Bacilli</taxon>
        <taxon>Bacillales</taxon>
        <taxon>Bacillaceae</taxon>
        <taxon>Paraliobacillus</taxon>
    </lineage>
</organism>
<dbReference type="Proteomes" id="UP000252254">
    <property type="component" value="Unassembled WGS sequence"/>
</dbReference>
<proteinExistence type="predicted"/>
<dbReference type="InterPro" id="IPR036271">
    <property type="entry name" value="Tet_transcr_reg_TetR-rel_C_sf"/>
</dbReference>
<dbReference type="AlphaFoldDB" id="A0A366EBL6"/>
<dbReference type="Gene3D" id="1.10.10.60">
    <property type="entry name" value="Homeodomain-like"/>
    <property type="match status" value="1"/>
</dbReference>
<evidence type="ECO:0000313" key="5">
    <source>
        <dbReference type="EMBL" id="RBO99773.1"/>
    </source>
</evidence>
<dbReference type="InterPro" id="IPR001647">
    <property type="entry name" value="HTH_TetR"/>
</dbReference>
<dbReference type="PROSITE" id="PS50977">
    <property type="entry name" value="HTH_TETR_2"/>
    <property type="match status" value="1"/>
</dbReference>
<keyword evidence="6" id="KW-1185">Reference proteome</keyword>
<dbReference type="SUPFAM" id="SSF46689">
    <property type="entry name" value="Homeodomain-like"/>
    <property type="match status" value="1"/>
</dbReference>
<feature type="DNA-binding region" description="H-T-H motif" evidence="3">
    <location>
        <begin position="35"/>
        <end position="54"/>
    </location>
</feature>
<evidence type="ECO:0000313" key="6">
    <source>
        <dbReference type="Proteomes" id="UP000252254"/>
    </source>
</evidence>
<reference evidence="5 6" key="1">
    <citation type="submission" date="2018-06" db="EMBL/GenBank/DDBJ databases">
        <title>Genomic Encyclopedia of Type Strains, Phase IV (KMG-IV): sequencing the most valuable type-strain genomes for metagenomic binning, comparative biology and taxonomic classification.</title>
        <authorList>
            <person name="Goeker M."/>
        </authorList>
    </citation>
    <scope>NUCLEOTIDE SEQUENCE [LARGE SCALE GENOMIC DNA]</scope>
    <source>
        <strain evidence="5 6">DSM 15140</strain>
    </source>
</reference>
<dbReference type="PANTHER" id="PTHR43479">
    <property type="entry name" value="ACREF/ENVCD OPERON REPRESSOR-RELATED"/>
    <property type="match status" value="1"/>
</dbReference>
<dbReference type="OrthoDB" id="9815924at2"/>
<name>A0A366EBL6_9BACI</name>
<dbReference type="PRINTS" id="PR00455">
    <property type="entry name" value="HTHTETR"/>
</dbReference>
<dbReference type="InterPro" id="IPR050624">
    <property type="entry name" value="HTH-type_Tx_Regulator"/>
</dbReference>
<dbReference type="EMBL" id="QNRI01000003">
    <property type="protein sequence ID" value="RBO99773.1"/>
    <property type="molecule type" value="Genomic_DNA"/>
</dbReference>
<sequence>MVNKERQLRKQEKTKNEILDVARQIISKEGFKGLSIRKITNTLDYSPGVIYHYFKDKNEITEILIGEGYSRILEAVDSVKPNEAEPEKEMKEIFINYINAALNFPEYYKVVMLSDDSSILKKTALLEEGVASKNPAFKKLCENIERGISNDRYAAFDSELTAQVIWASTFGLVIRLLTEKNISQKQRNRLIDHHFNILFKGLLV</sequence>
<dbReference type="GO" id="GO:0003677">
    <property type="term" value="F:DNA binding"/>
    <property type="evidence" value="ECO:0007669"/>
    <property type="project" value="UniProtKB-UniRule"/>
</dbReference>
<dbReference type="SUPFAM" id="SSF48498">
    <property type="entry name" value="Tetracyclin repressor-like, C-terminal domain"/>
    <property type="match status" value="1"/>
</dbReference>
<protein>
    <submittedName>
        <fullName evidence="5">TetR family transcriptional regulator</fullName>
    </submittedName>
</protein>
<evidence type="ECO:0000259" key="4">
    <source>
        <dbReference type="PROSITE" id="PS50977"/>
    </source>
</evidence>